<dbReference type="EMBL" id="PUIV01000003">
    <property type="protein sequence ID" value="PWB95318.1"/>
    <property type="molecule type" value="Genomic_DNA"/>
</dbReference>
<reference evidence="2 3" key="1">
    <citation type="journal article" date="2018" name="Appl. Microbiol. Biotechnol.">
        <title>Co-cultivation of the strictly anaerobic methanogen Methanosarcina barkeri with aerobic methanotrophs in an oxygen-limited membrane bioreactor.</title>
        <authorList>
            <person name="In 't Zandt M.H."/>
            <person name="van den Bosch T.J.M."/>
            <person name="Rijkers R."/>
            <person name="van Kessel M.A.H.J."/>
            <person name="Jetten M.S.M."/>
            <person name="Welte C.U."/>
        </authorList>
    </citation>
    <scope>NUCLEOTIDE SEQUENCE [LARGE SCALE GENOMIC DNA]</scope>
    <source>
        <strain evidence="2 3">DSM 17706</strain>
    </source>
</reference>
<gene>
    <name evidence="2" type="ORF">C5689_04070</name>
</gene>
<feature type="domain" description="AAA" evidence="1">
    <location>
        <begin position="4"/>
        <end position="198"/>
    </location>
</feature>
<dbReference type="AlphaFoldDB" id="A0A2U1SUN5"/>
<dbReference type="PANTHER" id="PTHR13696:SF99">
    <property type="entry name" value="COBYRINIC ACID AC-DIAMIDE SYNTHASE"/>
    <property type="match status" value="1"/>
</dbReference>
<dbReference type="Gene3D" id="3.40.50.300">
    <property type="entry name" value="P-loop containing nucleotide triphosphate hydrolases"/>
    <property type="match status" value="1"/>
</dbReference>
<comment type="caution">
    <text evidence="2">The sequence shown here is derived from an EMBL/GenBank/DDBJ whole genome shotgun (WGS) entry which is preliminary data.</text>
</comment>
<dbReference type="RefSeq" id="WP_108915991.1">
    <property type="nucleotide sequence ID" value="NZ_CP189553.1"/>
</dbReference>
<dbReference type="PANTHER" id="PTHR13696">
    <property type="entry name" value="P-LOOP CONTAINING NUCLEOSIDE TRIPHOSPHATE HYDROLASE"/>
    <property type="match status" value="1"/>
</dbReference>
<keyword evidence="3" id="KW-1185">Reference proteome</keyword>
<name>A0A2U1SUN5_METSR</name>
<dbReference type="Pfam" id="PF13614">
    <property type="entry name" value="AAA_31"/>
    <property type="match status" value="1"/>
</dbReference>
<dbReference type="InterPro" id="IPR025669">
    <property type="entry name" value="AAA_dom"/>
</dbReference>
<dbReference type="InterPro" id="IPR027417">
    <property type="entry name" value="P-loop_NTPase"/>
</dbReference>
<evidence type="ECO:0000313" key="2">
    <source>
        <dbReference type="EMBL" id="PWB95318.1"/>
    </source>
</evidence>
<dbReference type="OrthoDB" id="9777757at2"/>
<organism evidence="2 3">
    <name type="scientific">Methylosinus sporium</name>
    <dbReference type="NCBI Taxonomy" id="428"/>
    <lineage>
        <taxon>Bacteria</taxon>
        <taxon>Pseudomonadati</taxon>
        <taxon>Pseudomonadota</taxon>
        <taxon>Alphaproteobacteria</taxon>
        <taxon>Hyphomicrobiales</taxon>
        <taxon>Methylocystaceae</taxon>
        <taxon>Methylosinus</taxon>
    </lineage>
</organism>
<accession>A0A2U1SUN5</accession>
<dbReference type="SUPFAM" id="SSF52540">
    <property type="entry name" value="P-loop containing nucleoside triphosphate hydrolases"/>
    <property type="match status" value="1"/>
</dbReference>
<sequence length="287" mass="31593">MGVVVTVMNMKGGVGKTTVTAHLAGVTARYLIKGKERRVLVIDYDPQFNLSQAYLPAKSYFEAETAKKTILSVLIDDDDDLDPYRLQVPGNHEPPKLSSVVTNVFSGTKARLDIVLSTLDLMYAALGQATEDTRPIEERFAKFISECRENYDIIYIDCHPAGSLFTKTSLRNSDHVLIPVVPQRYAVRGIGLMTQFISAKAVGGVPPKAHILFNSAPRSSISREEAEIRADSAYTPLCLTATLKKYKVFAEPEGGRGFVWASGKPYSTEAFRNLLRVAEEFIGRVGA</sequence>
<protein>
    <recommendedName>
        <fullName evidence="1">AAA domain-containing protein</fullName>
    </recommendedName>
</protein>
<dbReference type="CDD" id="cd02042">
    <property type="entry name" value="ParAB_family"/>
    <property type="match status" value="1"/>
</dbReference>
<dbReference type="InterPro" id="IPR050678">
    <property type="entry name" value="DNA_Partitioning_ATPase"/>
</dbReference>
<proteinExistence type="predicted"/>
<dbReference type="Proteomes" id="UP000245137">
    <property type="component" value="Unassembled WGS sequence"/>
</dbReference>
<evidence type="ECO:0000313" key="3">
    <source>
        <dbReference type="Proteomes" id="UP000245137"/>
    </source>
</evidence>
<evidence type="ECO:0000259" key="1">
    <source>
        <dbReference type="Pfam" id="PF13614"/>
    </source>
</evidence>